<dbReference type="Gene3D" id="1.10.60.30">
    <property type="entry name" value="PSPTO4464-like domains"/>
    <property type="match status" value="2"/>
</dbReference>
<dbReference type="GO" id="GO:0019843">
    <property type="term" value="F:rRNA binding"/>
    <property type="evidence" value="ECO:0007669"/>
    <property type="project" value="UniProtKB-KW"/>
</dbReference>
<evidence type="ECO:0000256" key="4">
    <source>
        <dbReference type="ARBA" id="ARBA00022884"/>
    </source>
</evidence>
<dbReference type="Pfam" id="PF04751">
    <property type="entry name" value="DarP"/>
    <property type="match status" value="1"/>
</dbReference>
<organism evidence="6 7">
    <name type="scientific">Eiseniibacteriota bacterium</name>
    <dbReference type="NCBI Taxonomy" id="2212470"/>
    <lineage>
        <taxon>Bacteria</taxon>
        <taxon>Candidatus Eiseniibacteriota</taxon>
    </lineage>
</organism>
<dbReference type="InterPro" id="IPR023153">
    <property type="entry name" value="DarP_sf"/>
</dbReference>
<name>A0A956NLJ6_UNCEI</name>
<dbReference type="GO" id="GO:0005829">
    <property type="term" value="C:cytosol"/>
    <property type="evidence" value="ECO:0007669"/>
    <property type="project" value="TreeGrafter"/>
</dbReference>
<keyword evidence="3" id="KW-0699">rRNA-binding</keyword>
<keyword evidence="2" id="KW-0690">Ribosome biogenesis</keyword>
<proteinExistence type="predicted"/>
<keyword evidence="1" id="KW-0963">Cytoplasm</keyword>
<dbReference type="PANTHER" id="PTHR38101:SF1">
    <property type="entry name" value="UPF0307 PROTEIN YJGA"/>
    <property type="match status" value="1"/>
</dbReference>
<dbReference type="EMBL" id="JAGQHS010000332">
    <property type="protein sequence ID" value="MCA9759390.1"/>
    <property type="molecule type" value="Genomic_DNA"/>
</dbReference>
<dbReference type="Proteomes" id="UP000739538">
    <property type="component" value="Unassembled WGS sequence"/>
</dbReference>
<dbReference type="AlphaFoldDB" id="A0A956NLJ6"/>
<gene>
    <name evidence="6" type="ORF">KDA27_26590</name>
</gene>
<feature type="non-terminal residue" evidence="6">
    <location>
        <position position="156"/>
    </location>
</feature>
<evidence type="ECO:0000256" key="1">
    <source>
        <dbReference type="ARBA" id="ARBA00022490"/>
    </source>
</evidence>
<protein>
    <submittedName>
        <fullName evidence="6">DUF615 domain-containing protein</fullName>
    </submittedName>
</protein>
<evidence type="ECO:0000313" key="6">
    <source>
        <dbReference type="EMBL" id="MCA9759390.1"/>
    </source>
</evidence>
<feature type="region of interest" description="Disordered" evidence="5">
    <location>
        <begin position="136"/>
        <end position="156"/>
    </location>
</feature>
<dbReference type="CDD" id="cd16331">
    <property type="entry name" value="YjgA-like"/>
    <property type="match status" value="1"/>
</dbReference>
<dbReference type="InterPro" id="IPR006839">
    <property type="entry name" value="DarP"/>
</dbReference>
<reference evidence="6" key="2">
    <citation type="journal article" date="2021" name="Microbiome">
        <title>Successional dynamics and alternative stable states in a saline activated sludge microbial community over 9 years.</title>
        <authorList>
            <person name="Wang Y."/>
            <person name="Ye J."/>
            <person name="Ju F."/>
            <person name="Liu L."/>
            <person name="Boyd J.A."/>
            <person name="Deng Y."/>
            <person name="Parks D.H."/>
            <person name="Jiang X."/>
            <person name="Yin X."/>
            <person name="Woodcroft B.J."/>
            <person name="Tyson G.W."/>
            <person name="Hugenholtz P."/>
            <person name="Polz M.F."/>
            <person name="Zhang T."/>
        </authorList>
    </citation>
    <scope>NUCLEOTIDE SEQUENCE</scope>
    <source>
        <strain evidence="6">HKST-UBA02</strain>
    </source>
</reference>
<sequence>MREPPPKSRSQLRREEDERQEIASRFVSLGPNQIDQLPLDEEVRRAIGSAATDLTHVPKRRAKLRVAGLLRDIPLEELREIVARIERGETIRSSGRERLIDRWVESLLSNEAAAIDELLEVVPGVDVSRLRQLLRNEKKEQTEAPNPPAGGRAIRE</sequence>
<reference evidence="6" key="1">
    <citation type="submission" date="2020-04" db="EMBL/GenBank/DDBJ databases">
        <authorList>
            <person name="Zhang T."/>
        </authorList>
    </citation>
    <scope>NUCLEOTIDE SEQUENCE</scope>
    <source>
        <strain evidence="6">HKST-UBA02</strain>
    </source>
</reference>
<evidence type="ECO:0000313" key="7">
    <source>
        <dbReference type="Proteomes" id="UP000739538"/>
    </source>
</evidence>
<evidence type="ECO:0000256" key="5">
    <source>
        <dbReference type="SAM" id="MobiDB-lite"/>
    </source>
</evidence>
<evidence type="ECO:0000256" key="3">
    <source>
        <dbReference type="ARBA" id="ARBA00022730"/>
    </source>
</evidence>
<dbReference type="PANTHER" id="PTHR38101">
    <property type="entry name" value="UPF0307 PROTEIN YJGA"/>
    <property type="match status" value="1"/>
</dbReference>
<keyword evidence="4" id="KW-0694">RNA-binding</keyword>
<dbReference type="GO" id="GO:0042254">
    <property type="term" value="P:ribosome biogenesis"/>
    <property type="evidence" value="ECO:0007669"/>
    <property type="project" value="UniProtKB-KW"/>
</dbReference>
<accession>A0A956NLJ6</accession>
<dbReference type="NCBIfam" id="NF003593">
    <property type="entry name" value="PRK05255.1-1"/>
    <property type="match status" value="1"/>
</dbReference>
<comment type="caution">
    <text evidence="6">The sequence shown here is derived from an EMBL/GenBank/DDBJ whole genome shotgun (WGS) entry which is preliminary data.</text>
</comment>
<dbReference type="SUPFAM" id="SSF158710">
    <property type="entry name" value="PSPTO4464-like"/>
    <property type="match status" value="1"/>
</dbReference>
<evidence type="ECO:0000256" key="2">
    <source>
        <dbReference type="ARBA" id="ARBA00022517"/>
    </source>
</evidence>